<dbReference type="RefSeq" id="WP_238282576.1">
    <property type="nucleotide sequence ID" value="NZ_BPQL01000179.1"/>
</dbReference>
<comment type="caution">
    <text evidence="1">The sequence shown here is derived from an EMBL/GenBank/DDBJ whole genome shotgun (WGS) entry which is preliminary data.</text>
</comment>
<evidence type="ECO:0000313" key="1">
    <source>
        <dbReference type="EMBL" id="MET3692215.1"/>
    </source>
</evidence>
<name>A0ABV2L308_9HYPH</name>
<organism evidence="1 2">
    <name type="scientific">Methylobacterium goesingense</name>
    <dbReference type="NCBI Taxonomy" id="243690"/>
    <lineage>
        <taxon>Bacteria</taxon>
        <taxon>Pseudomonadati</taxon>
        <taxon>Pseudomonadota</taxon>
        <taxon>Alphaproteobacteria</taxon>
        <taxon>Hyphomicrobiales</taxon>
        <taxon>Methylobacteriaceae</taxon>
        <taxon>Methylobacterium</taxon>
    </lineage>
</organism>
<evidence type="ECO:0000313" key="2">
    <source>
        <dbReference type="Proteomes" id="UP001549145"/>
    </source>
</evidence>
<reference evidence="1 2" key="1">
    <citation type="submission" date="2024-06" db="EMBL/GenBank/DDBJ databases">
        <title>Genomic Encyclopedia of Type Strains, Phase IV (KMG-IV): sequencing the most valuable type-strain genomes for metagenomic binning, comparative biology and taxonomic classification.</title>
        <authorList>
            <person name="Goeker M."/>
        </authorList>
    </citation>
    <scope>NUCLEOTIDE SEQUENCE [LARGE SCALE GENOMIC DNA]</scope>
    <source>
        <strain evidence="1 2">DSM 21331</strain>
    </source>
</reference>
<gene>
    <name evidence="1" type="ORF">ABID43_001746</name>
</gene>
<protein>
    <submittedName>
        <fullName evidence="1">Uncharacterized protein</fullName>
    </submittedName>
</protein>
<sequence>MAINFVRKIGSLSRRKPVLRFFDEGYYLREYPYVADHELSPVEHYLLIGWKERNDPGPDFSTRGYLDANPDVAAIRVNPLLHFLQNGIVEGRKGWEKTARGV</sequence>
<keyword evidence="2" id="KW-1185">Reference proteome</keyword>
<dbReference type="EMBL" id="JBEPMM010000003">
    <property type="protein sequence ID" value="MET3692215.1"/>
    <property type="molecule type" value="Genomic_DNA"/>
</dbReference>
<dbReference type="Proteomes" id="UP001549145">
    <property type="component" value="Unassembled WGS sequence"/>
</dbReference>
<proteinExistence type="predicted"/>
<accession>A0ABV2L308</accession>